<dbReference type="AlphaFoldDB" id="A0A1X7RA28"/>
<sequence>MFPRSDSEDNGNYDDFMYSDDDAMSSGDDMEFESDNDNNSSSNNNNGGNVPQENADEIPLDRRYDELMEVVDELFEVHNFALAREKLAEFPSNEAFSSKTVFKVHLKELESWVQELKFCTTYPSAKDVALTMIESMSIFTYSEDLIEDNEVLGIVKLVDDLIIGKEFSSKCGLLFNLTEERKAILLKSIEFYRSLLSELEGVLNFEFTPSWIGRIVFLYKYKIHYLTIVDAIVKDKEVPQTTMKSLQTMLDHTTNLLSVNGSGLDPKLLVDLLRIKTEAIIYQFIRHGGSPSSEYREGVENNVMKLDDLIYGSSTLKHDPKLIVISKTGCGIHYMPRSILDDVESTGYGPGSSRLDTFLERMKDTKKMFIEALTKFEEIGYGRSSSSDLQTYHKLLVGFIVLSSMVQLKTNKLDFNVKVGKIPVVDPFTFEEIRIIEDTPFVQLLKKINQDWLKCDVAALYDDFNQFGQLKITLGYFLEKILILTQSMKLWTQIAPNYNCLSVKDICKQLTYDKEKPMTRDGLLTLLMTSIMRGNADVYYKIDFIDDVVYFGDEYKVPLTLSSHHQPSLKGKDELTSYEFANDVGVRSVESIHFDLDVRGAYFFDQLKQARIEHTHVPSPVKTELANTDIAKDGSQPTAKEQQAKLHEKYMQLVGMAEKNIDKLERKQRDNER</sequence>
<reference evidence="2 3" key="1">
    <citation type="submission" date="2017-04" db="EMBL/GenBank/DDBJ databases">
        <authorList>
            <person name="Afonso C.L."/>
            <person name="Miller P.J."/>
            <person name="Scott M.A."/>
            <person name="Spackman E."/>
            <person name="Goraichik I."/>
            <person name="Dimitrov K.M."/>
            <person name="Suarez D.L."/>
            <person name="Swayne D.E."/>
        </authorList>
    </citation>
    <scope>NUCLEOTIDE SEQUENCE [LARGE SCALE GENOMIC DNA]</scope>
</reference>
<organism evidence="2 3">
    <name type="scientific">Maudiozyma saulgeensis</name>
    <dbReference type="NCBI Taxonomy" id="1789683"/>
    <lineage>
        <taxon>Eukaryota</taxon>
        <taxon>Fungi</taxon>
        <taxon>Dikarya</taxon>
        <taxon>Ascomycota</taxon>
        <taxon>Saccharomycotina</taxon>
        <taxon>Saccharomycetes</taxon>
        <taxon>Saccharomycetales</taxon>
        <taxon>Saccharomycetaceae</taxon>
        <taxon>Maudiozyma</taxon>
    </lineage>
</organism>
<keyword evidence="2" id="KW-0436">Ligase</keyword>
<keyword evidence="3" id="KW-1185">Reference proteome</keyword>
<gene>
    <name evidence="2" type="ORF">KASA_0G00495G</name>
</gene>
<accession>A0A1X7RA28</accession>
<dbReference type="EMBL" id="FXLY01000012">
    <property type="protein sequence ID" value="SMN22461.1"/>
    <property type="molecule type" value="Genomic_DNA"/>
</dbReference>
<dbReference type="Proteomes" id="UP000196158">
    <property type="component" value="Unassembled WGS sequence"/>
</dbReference>
<protein>
    <submittedName>
        <fullName evidence="2">Similar to Saccharomyces cerevisiae YOL117W RRI2 Subunit of the COP9 signalosome (CSN) complex that cleaves the ubiquitin-like protein Nedd8 from SCF ubiquitin ligases</fullName>
    </submittedName>
</protein>
<name>A0A1X7RA28_9SACH</name>
<dbReference type="STRING" id="1789683.A0A1X7RA28"/>
<proteinExistence type="predicted"/>
<dbReference type="GO" id="GO:0016874">
    <property type="term" value="F:ligase activity"/>
    <property type="evidence" value="ECO:0007669"/>
    <property type="project" value="UniProtKB-KW"/>
</dbReference>
<feature type="compositionally biased region" description="Acidic residues" evidence="1">
    <location>
        <begin position="8"/>
        <end position="36"/>
    </location>
</feature>
<evidence type="ECO:0000313" key="3">
    <source>
        <dbReference type="Proteomes" id="UP000196158"/>
    </source>
</evidence>
<dbReference type="OrthoDB" id="4047547at2759"/>
<evidence type="ECO:0000313" key="2">
    <source>
        <dbReference type="EMBL" id="SMN22461.1"/>
    </source>
</evidence>
<feature type="region of interest" description="Disordered" evidence="1">
    <location>
        <begin position="1"/>
        <end position="55"/>
    </location>
</feature>
<feature type="compositionally biased region" description="Low complexity" evidence="1">
    <location>
        <begin position="37"/>
        <end position="49"/>
    </location>
</feature>
<evidence type="ECO:0000256" key="1">
    <source>
        <dbReference type="SAM" id="MobiDB-lite"/>
    </source>
</evidence>